<protein>
    <submittedName>
        <fullName evidence="1">Uncharacterized protein</fullName>
    </submittedName>
</protein>
<evidence type="ECO:0000313" key="1">
    <source>
        <dbReference type="EMBL" id="SFE78551.1"/>
    </source>
</evidence>
<accession>A0A1I2DDS8</accession>
<dbReference type="STRING" id="35752.SAMN05421541_103565"/>
<reference evidence="1 2" key="1">
    <citation type="submission" date="2016-10" db="EMBL/GenBank/DDBJ databases">
        <authorList>
            <person name="de Groot N.N."/>
        </authorList>
    </citation>
    <scope>NUCLEOTIDE SEQUENCE [LARGE SCALE GENOMIC DNA]</scope>
    <source>
        <strain evidence="1 2">DSM 43019</strain>
    </source>
</reference>
<gene>
    <name evidence="1" type="ORF">SAMN05421541_103565</name>
</gene>
<dbReference type="EMBL" id="FONV01000003">
    <property type="protein sequence ID" value="SFE78551.1"/>
    <property type="molecule type" value="Genomic_DNA"/>
</dbReference>
<sequence>MQATTAARRAGATVRWFPLGTARFSTARFGTARFGTARFGTARFGTARFGIARGTRSREVQRASWMRIAICTRLAQPNLSSSLDT</sequence>
<proteinExistence type="predicted"/>
<dbReference type="AlphaFoldDB" id="A0A1I2DDS8"/>
<evidence type="ECO:0000313" key="2">
    <source>
        <dbReference type="Proteomes" id="UP000199645"/>
    </source>
</evidence>
<keyword evidence="2" id="KW-1185">Reference proteome</keyword>
<name>A0A1I2DDS8_9ACTN</name>
<organism evidence="1 2">
    <name type="scientific">Actinoplanes philippinensis</name>
    <dbReference type="NCBI Taxonomy" id="35752"/>
    <lineage>
        <taxon>Bacteria</taxon>
        <taxon>Bacillati</taxon>
        <taxon>Actinomycetota</taxon>
        <taxon>Actinomycetes</taxon>
        <taxon>Micromonosporales</taxon>
        <taxon>Micromonosporaceae</taxon>
        <taxon>Actinoplanes</taxon>
    </lineage>
</organism>
<dbReference type="Proteomes" id="UP000199645">
    <property type="component" value="Unassembled WGS sequence"/>
</dbReference>